<evidence type="ECO:0000259" key="3">
    <source>
        <dbReference type="PROSITE" id="PS50994"/>
    </source>
</evidence>
<dbReference type="InterPro" id="IPR021109">
    <property type="entry name" value="Peptidase_aspartic_dom_sf"/>
</dbReference>
<dbReference type="SUPFAM" id="SSF53098">
    <property type="entry name" value="Ribonuclease H-like"/>
    <property type="match status" value="1"/>
</dbReference>
<dbReference type="InterPro" id="IPR001584">
    <property type="entry name" value="Integrase_cat-core"/>
</dbReference>
<dbReference type="Gene3D" id="3.30.420.10">
    <property type="entry name" value="Ribonuclease H-like superfamily/Ribonuclease H"/>
    <property type="match status" value="1"/>
</dbReference>
<dbReference type="GO" id="GO:0003676">
    <property type="term" value="F:nucleic acid binding"/>
    <property type="evidence" value="ECO:0007669"/>
    <property type="project" value="InterPro"/>
</dbReference>
<dbReference type="Gene3D" id="2.40.70.10">
    <property type="entry name" value="Acid Proteases"/>
    <property type="match status" value="1"/>
</dbReference>
<keyword evidence="5" id="KW-1185">Reference proteome</keyword>
<evidence type="ECO:0000256" key="2">
    <source>
        <dbReference type="ARBA" id="ARBA00022801"/>
    </source>
</evidence>
<reference evidence="4" key="1">
    <citation type="submission" date="2019-12" db="EMBL/GenBank/DDBJ databases">
        <authorList>
            <person name="Scholes J."/>
        </authorList>
    </citation>
    <scope>NUCLEOTIDE SEQUENCE</scope>
</reference>
<keyword evidence="4" id="KW-0808">Transferase</keyword>
<evidence type="ECO:0000256" key="1">
    <source>
        <dbReference type="ARBA" id="ARBA00022723"/>
    </source>
</evidence>
<proteinExistence type="predicted"/>
<dbReference type="Proteomes" id="UP001153555">
    <property type="component" value="Unassembled WGS sequence"/>
</dbReference>
<dbReference type="OrthoDB" id="411615at2759"/>
<dbReference type="Pfam" id="PF07727">
    <property type="entry name" value="RVT_2"/>
    <property type="match status" value="1"/>
</dbReference>
<dbReference type="Pfam" id="PF25597">
    <property type="entry name" value="SH3_retrovirus"/>
    <property type="match status" value="1"/>
</dbReference>
<feature type="non-terminal residue" evidence="4">
    <location>
        <position position="435"/>
    </location>
</feature>
<dbReference type="SUPFAM" id="SSF50630">
    <property type="entry name" value="Acid proteases"/>
    <property type="match status" value="1"/>
</dbReference>
<feature type="non-terminal residue" evidence="4">
    <location>
        <position position="1"/>
    </location>
</feature>
<keyword evidence="2" id="KW-0378">Hydrolase</keyword>
<accession>A0A9N7MNL8</accession>
<dbReference type="Pfam" id="PF08284">
    <property type="entry name" value="RVP_2"/>
    <property type="match status" value="1"/>
</dbReference>
<dbReference type="CDD" id="cd00303">
    <property type="entry name" value="retropepsin_like"/>
    <property type="match status" value="1"/>
</dbReference>
<keyword evidence="1" id="KW-0479">Metal-binding</keyword>
<dbReference type="PROSITE" id="PS50994">
    <property type="entry name" value="INTEGRASE"/>
    <property type="match status" value="1"/>
</dbReference>
<dbReference type="GO" id="GO:0015074">
    <property type="term" value="P:DNA integration"/>
    <property type="evidence" value="ECO:0007669"/>
    <property type="project" value="InterPro"/>
</dbReference>
<keyword evidence="4" id="KW-0418">Kinase</keyword>
<gene>
    <name evidence="4" type="ORF">SHERM_12513</name>
</gene>
<organism evidence="4 5">
    <name type="scientific">Striga hermonthica</name>
    <name type="common">Purple witchweed</name>
    <name type="synonym">Buchnera hermonthica</name>
    <dbReference type="NCBI Taxonomy" id="68872"/>
    <lineage>
        <taxon>Eukaryota</taxon>
        <taxon>Viridiplantae</taxon>
        <taxon>Streptophyta</taxon>
        <taxon>Embryophyta</taxon>
        <taxon>Tracheophyta</taxon>
        <taxon>Spermatophyta</taxon>
        <taxon>Magnoliopsida</taxon>
        <taxon>eudicotyledons</taxon>
        <taxon>Gunneridae</taxon>
        <taxon>Pentapetalae</taxon>
        <taxon>asterids</taxon>
        <taxon>lamiids</taxon>
        <taxon>Lamiales</taxon>
        <taxon>Orobanchaceae</taxon>
        <taxon>Buchnereae</taxon>
        <taxon>Striga</taxon>
    </lineage>
</organism>
<evidence type="ECO:0000313" key="4">
    <source>
        <dbReference type="EMBL" id="CAA0811306.1"/>
    </source>
</evidence>
<dbReference type="GO" id="GO:0016301">
    <property type="term" value="F:kinase activity"/>
    <property type="evidence" value="ECO:0007669"/>
    <property type="project" value="UniProtKB-KW"/>
</dbReference>
<dbReference type="EMBL" id="CACSLK010008332">
    <property type="protein sequence ID" value="CAA0811306.1"/>
    <property type="molecule type" value="Genomic_DNA"/>
</dbReference>
<dbReference type="AlphaFoldDB" id="A0A9N7MNL8"/>
<dbReference type="InterPro" id="IPR057670">
    <property type="entry name" value="SH3_retrovirus"/>
</dbReference>
<evidence type="ECO:0000313" key="5">
    <source>
        <dbReference type="Proteomes" id="UP001153555"/>
    </source>
</evidence>
<dbReference type="InterPro" id="IPR013103">
    <property type="entry name" value="RVT_2"/>
</dbReference>
<name>A0A9N7MNL8_STRHE</name>
<dbReference type="InterPro" id="IPR039537">
    <property type="entry name" value="Retrotran_Ty1/copia-like"/>
</dbReference>
<dbReference type="PANTHER" id="PTHR42648">
    <property type="entry name" value="TRANSPOSASE, PUTATIVE-RELATED"/>
    <property type="match status" value="1"/>
</dbReference>
<dbReference type="InterPro" id="IPR036397">
    <property type="entry name" value="RNaseH_sf"/>
</dbReference>
<dbReference type="PANTHER" id="PTHR42648:SF27">
    <property type="entry name" value="RNA-DIRECTED DNA POLYMERASE"/>
    <property type="match status" value="1"/>
</dbReference>
<comment type="caution">
    <text evidence="4">The sequence shown here is derived from an EMBL/GenBank/DDBJ whole genome shotgun (WGS) entry which is preliminary data.</text>
</comment>
<sequence>YKAVVEKQLGKSIKSLRSDHSGEYLSNEFGNYLTDNGITSQLTAPGTPQQNGVAERRNMTLMEMVRAMMSYSSLPDLFWGYALETTVYILNRVPSKSVPSTPLELWSGHKPSLRHLRIWGSPAHVLRTDTDKLEPRTRVRLFVGYSKEMKGGLFHRPEDQKVIVSTNARFLEVDYALQDRDAESWQKAMKSDIESMDTNQVWDLVEPPSGVRAIGCKWVYKRKRGADMKVETFKARLVANGYTQKEGIDYEETFSPVAMLKSIRILLVVVAHMDYDIWQMDVKTVFLNGNLDEDIYMQQPEGFIAKGQEHLVCKLKGPRTMRLPAWVKDRRVIVLVDNGSSHNFINAYLFQKLNLPTTMIEPFEVRVANGERLQCTKSFRKVPIKFQGVVVEVDLYALPLVGPDVVLGVQWLEGLERVTTEYCTEVMEFRSRDKR</sequence>
<dbReference type="GO" id="GO:0016787">
    <property type="term" value="F:hydrolase activity"/>
    <property type="evidence" value="ECO:0007669"/>
    <property type="project" value="UniProtKB-KW"/>
</dbReference>
<dbReference type="GO" id="GO:0046872">
    <property type="term" value="F:metal ion binding"/>
    <property type="evidence" value="ECO:0007669"/>
    <property type="project" value="UniProtKB-KW"/>
</dbReference>
<feature type="domain" description="Integrase catalytic" evidence="3">
    <location>
        <begin position="1"/>
        <end position="110"/>
    </location>
</feature>
<dbReference type="InterPro" id="IPR012337">
    <property type="entry name" value="RNaseH-like_sf"/>
</dbReference>
<protein>
    <submittedName>
        <fullName evidence="4">Cysteine-rich RLK (RECEPTOR-like protein kinase) 8</fullName>
    </submittedName>
</protein>